<comment type="caution">
    <text evidence="1">The sequence shown here is derived from an EMBL/GenBank/DDBJ whole genome shotgun (WGS) entry which is preliminary data.</text>
</comment>
<name>A0A7W9BI43_9RHOB</name>
<evidence type="ECO:0000313" key="2">
    <source>
        <dbReference type="Proteomes" id="UP000535415"/>
    </source>
</evidence>
<reference evidence="1 2" key="1">
    <citation type="submission" date="2020-08" db="EMBL/GenBank/DDBJ databases">
        <title>Genomic Encyclopedia of Type Strains, Phase IV (KMG-IV): sequencing the most valuable type-strain genomes for metagenomic binning, comparative biology and taxonomic classification.</title>
        <authorList>
            <person name="Goeker M."/>
        </authorList>
    </citation>
    <scope>NUCLEOTIDE SEQUENCE [LARGE SCALE GENOMIC DNA]</scope>
    <source>
        <strain evidence="1 2">DSM 101064</strain>
    </source>
</reference>
<dbReference type="RefSeq" id="WP_183525226.1">
    <property type="nucleotide sequence ID" value="NZ_JACIJM010000001.1"/>
</dbReference>
<keyword evidence="2" id="KW-1185">Reference proteome</keyword>
<sequence length="95" mass="10401">MKLFMTAAIMALSTTKAEAVEVRLQGVQHLQTIAVVYSGLEKGSEYFFTCYGYTEGSEIIATADGYAEGPVYSEELYFYTAESAPSIVRVECSES</sequence>
<accession>A0A7W9BI43</accession>
<dbReference type="AlphaFoldDB" id="A0A7W9BI43"/>
<evidence type="ECO:0000313" key="1">
    <source>
        <dbReference type="EMBL" id="MBB5720978.1"/>
    </source>
</evidence>
<dbReference type="EMBL" id="JACIJM010000001">
    <property type="protein sequence ID" value="MBB5720978.1"/>
    <property type="molecule type" value="Genomic_DNA"/>
</dbReference>
<proteinExistence type="predicted"/>
<dbReference type="Proteomes" id="UP000535415">
    <property type="component" value="Unassembled WGS sequence"/>
</dbReference>
<organism evidence="1 2">
    <name type="scientific">Yoonia ponticola</name>
    <dbReference type="NCBI Taxonomy" id="1524255"/>
    <lineage>
        <taxon>Bacteria</taxon>
        <taxon>Pseudomonadati</taxon>
        <taxon>Pseudomonadota</taxon>
        <taxon>Alphaproteobacteria</taxon>
        <taxon>Rhodobacterales</taxon>
        <taxon>Paracoccaceae</taxon>
        <taxon>Yoonia</taxon>
    </lineage>
</organism>
<gene>
    <name evidence="1" type="ORF">FHS72_000582</name>
</gene>
<protein>
    <submittedName>
        <fullName evidence="1">Uncharacterized protein</fullName>
    </submittedName>
</protein>